<dbReference type="SUPFAM" id="SSF51197">
    <property type="entry name" value="Clavaminate synthase-like"/>
    <property type="match status" value="1"/>
</dbReference>
<proteinExistence type="predicted"/>
<dbReference type="Gene3D" id="3.60.130.10">
    <property type="entry name" value="Clavaminate synthase-like"/>
    <property type="match status" value="1"/>
</dbReference>
<organism evidence="5 6">
    <name type="scientific">Sphingobium nicotianae</name>
    <dbReference type="NCBI Taxonomy" id="2782607"/>
    <lineage>
        <taxon>Bacteria</taxon>
        <taxon>Pseudomonadati</taxon>
        <taxon>Pseudomonadota</taxon>
        <taxon>Alphaproteobacteria</taxon>
        <taxon>Sphingomonadales</taxon>
        <taxon>Sphingomonadaceae</taxon>
        <taxon>Sphingobium</taxon>
    </lineage>
</organism>
<dbReference type="AlphaFoldDB" id="A0A9X1ISY9"/>
<protein>
    <submittedName>
        <fullName evidence="5">TauD/TfdA family dioxygenase</fullName>
    </submittedName>
</protein>
<keyword evidence="5" id="KW-0223">Dioxygenase</keyword>
<accession>A0A9X1ISY9</accession>
<gene>
    <name evidence="5" type="ORF">KK488_17385</name>
</gene>
<evidence type="ECO:0000256" key="2">
    <source>
        <dbReference type="ARBA" id="ARBA00023002"/>
    </source>
</evidence>
<dbReference type="GO" id="GO:0017000">
    <property type="term" value="P:antibiotic biosynthetic process"/>
    <property type="evidence" value="ECO:0007669"/>
    <property type="project" value="UniProtKB-KW"/>
</dbReference>
<evidence type="ECO:0000313" key="6">
    <source>
        <dbReference type="Proteomes" id="UP001138757"/>
    </source>
</evidence>
<keyword evidence="2" id="KW-0560">Oxidoreductase</keyword>
<dbReference type="InterPro" id="IPR050411">
    <property type="entry name" value="AlphaKG_dependent_hydroxylases"/>
</dbReference>
<name>A0A9X1ISY9_9SPHN</name>
<keyword evidence="6" id="KW-1185">Reference proteome</keyword>
<comment type="caution">
    <text evidence="5">The sequence shown here is derived from an EMBL/GenBank/DDBJ whole genome shotgun (WGS) entry which is preliminary data.</text>
</comment>
<dbReference type="InterPro" id="IPR003819">
    <property type="entry name" value="TauD/TfdA-like"/>
</dbReference>
<keyword evidence="3" id="KW-0045">Antibiotic biosynthesis</keyword>
<reference evidence="5" key="1">
    <citation type="submission" date="2021-05" db="EMBL/GenBank/DDBJ databases">
        <title>Genome of Sphingobium sp. strain.</title>
        <authorList>
            <person name="Fan R."/>
        </authorList>
    </citation>
    <scope>NUCLEOTIDE SEQUENCE</scope>
    <source>
        <strain evidence="5">H33</strain>
    </source>
</reference>
<dbReference type="GO" id="GO:0016706">
    <property type="term" value="F:2-oxoglutarate-dependent dioxygenase activity"/>
    <property type="evidence" value="ECO:0007669"/>
    <property type="project" value="UniProtKB-ARBA"/>
</dbReference>
<dbReference type="InterPro" id="IPR042098">
    <property type="entry name" value="TauD-like_sf"/>
</dbReference>
<comment type="cofactor">
    <cofactor evidence="1">
        <name>Fe(2+)</name>
        <dbReference type="ChEBI" id="CHEBI:29033"/>
    </cofactor>
</comment>
<dbReference type="PANTHER" id="PTHR10696">
    <property type="entry name" value="GAMMA-BUTYROBETAINE HYDROXYLASE-RELATED"/>
    <property type="match status" value="1"/>
</dbReference>
<evidence type="ECO:0000256" key="1">
    <source>
        <dbReference type="ARBA" id="ARBA00001954"/>
    </source>
</evidence>
<dbReference type="PANTHER" id="PTHR10696:SF56">
    <property type="entry name" value="TAUD_TFDA-LIKE DOMAIN-CONTAINING PROTEIN"/>
    <property type="match status" value="1"/>
</dbReference>
<dbReference type="Pfam" id="PF02668">
    <property type="entry name" value="TauD"/>
    <property type="match status" value="1"/>
</dbReference>
<evidence type="ECO:0000256" key="3">
    <source>
        <dbReference type="ARBA" id="ARBA00023194"/>
    </source>
</evidence>
<sequence>MNAPFPAPVDDPAAWTGPQIGGREGFTHRLSQPQLDAIDGLVERTRGRAPHEIRRADFSSPEIDALMAAARWQLLHGTGAIILSGIDAARYDLDAHERLYWGLGTHVGTGVEQSPRRDFIAHVQREEGGPLRGYTTDMELRSHTDFHEVLSLYSLRTAPSGGESGAVSALAIHNIMARERPDLLAALYEGAHIDWPQRAVPLEEKLPFFWTIDGKTSGFNNRVFMRYGREPEKLPERLREALAFYDEIALRSDVRADFLLQPGEMFFWHNFLVLHSRQSFSDTPDRKRLLLRLWLNVPGGRPIHPAMARLTAEIDAFHGREPAVA</sequence>
<dbReference type="RefSeq" id="WP_214624982.1">
    <property type="nucleotide sequence ID" value="NZ_JAHGAW010000012.1"/>
</dbReference>
<evidence type="ECO:0000259" key="4">
    <source>
        <dbReference type="Pfam" id="PF02668"/>
    </source>
</evidence>
<feature type="domain" description="TauD/TfdA-like" evidence="4">
    <location>
        <begin position="55"/>
        <end position="294"/>
    </location>
</feature>
<dbReference type="EMBL" id="JAHGAW010000012">
    <property type="protein sequence ID" value="MBT2188729.1"/>
    <property type="molecule type" value="Genomic_DNA"/>
</dbReference>
<dbReference type="Proteomes" id="UP001138757">
    <property type="component" value="Unassembled WGS sequence"/>
</dbReference>
<evidence type="ECO:0000313" key="5">
    <source>
        <dbReference type="EMBL" id="MBT2188729.1"/>
    </source>
</evidence>